<dbReference type="InterPro" id="IPR045028">
    <property type="entry name" value="DinG/Rad3-like"/>
</dbReference>
<proteinExistence type="inferred from homology"/>
<dbReference type="PANTHER" id="PTHR11472:SF34">
    <property type="entry name" value="REGULATOR OF TELOMERE ELONGATION HELICASE 1"/>
    <property type="match status" value="1"/>
</dbReference>
<keyword evidence="16" id="KW-1185">Reference proteome</keyword>
<evidence type="ECO:0000256" key="10">
    <source>
        <dbReference type="ARBA" id="ARBA00023125"/>
    </source>
</evidence>
<reference evidence="15 16" key="1">
    <citation type="submission" date="2023-10" db="EMBL/GenBank/DDBJ databases">
        <title>Description of Microbulbifer bruguierae sp. nov., isolated from the sediments of mangrove plant Bruguiera sexangula and comparative genomic analyses of the genus Microbulbifer.</title>
        <authorList>
            <person name="Long M."/>
        </authorList>
    </citation>
    <scope>NUCLEOTIDE SEQUENCE [LARGE SCALE GENOMIC DNA]</scope>
    <source>
        <strain evidence="15 16">SPO729</strain>
    </source>
</reference>
<evidence type="ECO:0000256" key="9">
    <source>
        <dbReference type="ARBA" id="ARBA00023014"/>
    </source>
</evidence>
<evidence type="ECO:0000256" key="12">
    <source>
        <dbReference type="ARBA" id="ARBA00023235"/>
    </source>
</evidence>
<dbReference type="InterPro" id="IPR027417">
    <property type="entry name" value="P-loop_NTPase"/>
</dbReference>
<dbReference type="InterPro" id="IPR010614">
    <property type="entry name" value="RAD3-like_helicase_DEAD"/>
</dbReference>
<evidence type="ECO:0000256" key="2">
    <source>
        <dbReference type="ARBA" id="ARBA00022723"/>
    </source>
</evidence>
<dbReference type="GO" id="GO:0003678">
    <property type="term" value="F:DNA helicase activity"/>
    <property type="evidence" value="ECO:0007669"/>
    <property type="project" value="UniProtKB-EC"/>
</dbReference>
<keyword evidence="11" id="KW-0234">DNA repair</keyword>
<dbReference type="GO" id="GO:0006281">
    <property type="term" value="P:DNA repair"/>
    <property type="evidence" value="ECO:0007669"/>
    <property type="project" value="UniProtKB-KW"/>
</dbReference>
<evidence type="ECO:0000256" key="4">
    <source>
        <dbReference type="ARBA" id="ARBA00022763"/>
    </source>
</evidence>
<evidence type="ECO:0000256" key="1">
    <source>
        <dbReference type="ARBA" id="ARBA00022485"/>
    </source>
</evidence>
<keyword evidence="4" id="KW-0227">DNA damage</keyword>
<evidence type="ECO:0000256" key="8">
    <source>
        <dbReference type="ARBA" id="ARBA00023004"/>
    </source>
</evidence>
<evidence type="ECO:0000313" key="15">
    <source>
        <dbReference type="EMBL" id="WOX05588.1"/>
    </source>
</evidence>
<evidence type="ECO:0000256" key="13">
    <source>
        <dbReference type="ARBA" id="ARBA00038058"/>
    </source>
</evidence>
<dbReference type="SUPFAM" id="SSF52540">
    <property type="entry name" value="P-loop containing nucleoside triphosphate hydrolases"/>
    <property type="match status" value="2"/>
</dbReference>
<dbReference type="InterPro" id="IPR014013">
    <property type="entry name" value="Helic_SF1/SF2_ATP-bd_DinG/Rad3"/>
</dbReference>
<dbReference type="Pfam" id="PF06733">
    <property type="entry name" value="DEAD_2"/>
    <property type="match status" value="1"/>
</dbReference>
<dbReference type="Gene3D" id="1.10.30.20">
    <property type="entry name" value="Bacterial XPD DNA helicase, FeS cluster domain"/>
    <property type="match status" value="1"/>
</dbReference>
<dbReference type="GO" id="GO:0051539">
    <property type="term" value="F:4 iron, 4 sulfur cluster binding"/>
    <property type="evidence" value="ECO:0007669"/>
    <property type="project" value="UniProtKB-KW"/>
</dbReference>
<accession>A0AAU0MYJ5</accession>
<dbReference type="PROSITE" id="PS51193">
    <property type="entry name" value="HELICASE_ATP_BIND_2"/>
    <property type="match status" value="1"/>
</dbReference>
<keyword evidence="10" id="KW-0238">DNA-binding</keyword>
<keyword evidence="5 15" id="KW-0378">Hydrolase</keyword>
<organism evidence="15 16">
    <name type="scientific">Microbulbifer pacificus</name>
    <dbReference type="NCBI Taxonomy" id="407164"/>
    <lineage>
        <taxon>Bacteria</taxon>
        <taxon>Pseudomonadati</taxon>
        <taxon>Pseudomonadota</taxon>
        <taxon>Gammaproteobacteria</taxon>
        <taxon>Cellvibrionales</taxon>
        <taxon>Microbulbiferaceae</taxon>
        <taxon>Microbulbifer</taxon>
    </lineage>
</organism>
<dbReference type="Proteomes" id="UP001302477">
    <property type="component" value="Chromosome"/>
</dbReference>
<dbReference type="GO" id="GO:0046872">
    <property type="term" value="F:metal ion binding"/>
    <property type="evidence" value="ECO:0007669"/>
    <property type="project" value="UniProtKB-KW"/>
</dbReference>
<keyword evidence="6 15" id="KW-0347">Helicase</keyword>
<dbReference type="AlphaFoldDB" id="A0AAU0MYJ5"/>
<dbReference type="SMART" id="SM00488">
    <property type="entry name" value="DEXDc2"/>
    <property type="match status" value="1"/>
</dbReference>
<dbReference type="EC" id="3.6.4.12" evidence="15"/>
<keyword evidence="8" id="KW-0408">Iron</keyword>
<dbReference type="GO" id="GO:0016818">
    <property type="term" value="F:hydrolase activity, acting on acid anhydrides, in phosphorus-containing anhydrides"/>
    <property type="evidence" value="ECO:0007669"/>
    <property type="project" value="InterPro"/>
</dbReference>
<evidence type="ECO:0000259" key="14">
    <source>
        <dbReference type="PROSITE" id="PS51193"/>
    </source>
</evidence>
<gene>
    <name evidence="15" type="ORF">R5R33_00145</name>
</gene>
<dbReference type="InterPro" id="IPR006554">
    <property type="entry name" value="Helicase-like_DEXD_c2"/>
</dbReference>
<keyword evidence="7" id="KW-0067">ATP-binding</keyword>
<protein>
    <submittedName>
        <fullName evidence="15">ATP-dependent DNA helicase</fullName>
        <ecNumber evidence="15">3.6.4.12</ecNumber>
    </submittedName>
</protein>
<dbReference type="InterPro" id="IPR042493">
    <property type="entry name" value="XPD_DNA_FeS"/>
</dbReference>
<dbReference type="SMART" id="SM00491">
    <property type="entry name" value="HELICc2"/>
    <property type="match status" value="1"/>
</dbReference>
<dbReference type="KEGG" id="mpaf:R5R33_00145"/>
<dbReference type="RefSeq" id="WP_318954058.1">
    <property type="nucleotide sequence ID" value="NZ_CP137555.1"/>
</dbReference>
<evidence type="ECO:0000256" key="7">
    <source>
        <dbReference type="ARBA" id="ARBA00022840"/>
    </source>
</evidence>
<dbReference type="GO" id="GO:0005524">
    <property type="term" value="F:ATP binding"/>
    <property type="evidence" value="ECO:0007669"/>
    <property type="project" value="UniProtKB-KW"/>
</dbReference>
<dbReference type="InterPro" id="IPR006555">
    <property type="entry name" value="ATP-dep_Helicase_C"/>
</dbReference>
<evidence type="ECO:0000256" key="3">
    <source>
        <dbReference type="ARBA" id="ARBA00022741"/>
    </source>
</evidence>
<dbReference type="GO" id="GO:0003677">
    <property type="term" value="F:DNA binding"/>
    <property type="evidence" value="ECO:0007669"/>
    <property type="project" value="UniProtKB-KW"/>
</dbReference>
<evidence type="ECO:0000256" key="6">
    <source>
        <dbReference type="ARBA" id="ARBA00022806"/>
    </source>
</evidence>
<dbReference type="EMBL" id="CP137555">
    <property type="protein sequence ID" value="WOX05588.1"/>
    <property type="molecule type" value="Genomic_DNA"/>
</dbReference>
<evidence type="ECO:0000256" key="11">
    <source>
        <dbReference type="ARBA" id="ARBA00023204"/>
    </source>
</evidence>
<evidence type="ECO:0000256" key="5">
    <source>
        <dbReference type="ARBA" id="ARBA00022801"/>
    </source>
</evidence>
<name>A0AAU0MYJ5_9GAMM</name>
<keyword evidence="2" id="KW-0479">Metal-binding</keyword>
<dbReference type="PANTHER" id="PTHR11472">
    <property type="entry name" value="DNA REPAIR DEAD HELICASE RAD3/XP-D SUBFAMILY MEMBER"/>
    <property type="match status" value="1"/>
</dbReference>
<dbReference type="Pfam" id="PF13307">
    <property type="entry name" value="Helicase_C_2"/>
    <property type="match status" value="1"/>
</dbReference>
<sequence length="821" mass="92426">MSERQILRLSVGELVAFSCRTGDLIADTPSGPTALEGIRAHQKLQKKRPPGSEAEYRLEVEYPFLGETIVLSGRVDIVHPQSDLHRPAQLDEIKTTYCHPEQLADSVRELHWAQLKIYGFCYLLQRQEGTGAAPDRADCLRLQMQWYNLKQKKSHPELREFAWPELEDFAHKALRSYLEWHRAWQQQRNSVRTSAHALEFPFPNFRPGQRELAISAYRCLRDGGELVAEAPTGIGKTVSTLFPAIKALGENHLDQLVYLTAKNSGRQVVRETATRLHEQGLKLSLLEIQAKDKTCACRLGLCSPDADGICPRTRGFFDRLPEARQQLLGQPLLTPEKVAAVADALQLCPFELSLQMLPWVDLVVCDFNYVFDPLVRLNSLQSDQQRRALLVDEAHNLGDRARGMYSAQLSRRGSRQAAKDCRGYPALKRAINALVRALDQWVDERPRDERFHPGPADAAAEAWLTPMDTKTTSDANHGPDAVITAAHKIMAVVSQMWEQSQSPPEEIGEWLNGLYRFLTIVGLLNDQHRCLTRRENRDAPWQEQQLKLMCISAADFLQQCFRQFHGVILFSATLRPAPYIQRQLGVAAEAPYLSLPSPFASNQLGVFLCPYLDTRYRARESAADALVELIARVYHSRPGNYLVFFPSYRFLQQVAERFAAQHPAIDLIQQTAGASEQERAAFLDRFSDNRRSLGFAIMGGIFGEGIDYVGEQLVGCILAGVGLPQVSEEQELLRQAAATGGDKVFSNGFDIAYRYPGLTRVLQAAGRVIRTETDRGVVILADARFADPFYRPLFPQHWQLQHCANGEVLSTALGNFWDTQK</sequence>
<keyword evidence="9" id="KW-0411">Iron-sulfur</keyword>
<evidence type="ECO:0000313" key="16">
    <source>
        <dbReference type="Proteomes" id="UP001302477"/>
    </source>
</evidence>
<keyword evidence="12" id="KW-0413">Isomerase</keyword>
<keyword evidence="3" id="KW-0547">Nucleotide-binding</keyword>
<dbReference type="Gene3D" id="1.10.275.40">
    <property type="match status" value="1"/>
</dbReference>
<feature type="domain" description="Helicase ATP-binding" evidence="14">
    <location>
        <begin position="195"/>
        <end position="455"/>
    </location>
</feature>
<comment type="similarity">
    <text evidence="13">Belongs to the helicase family. DinG subfamily.</text>
</comment>
<keyword evidence="1" id="KW-0004">4Fe-4S</keyword>
<dbReference type="Gene3D" id="3.40.50.300">
    <property type="entry name" value="P-loop containing nucleotide triphosphate hydrolases"/>
    <property type="match status" value="2"/>
</dbReference>